<feature type="signal peptide" evidence="4">
    <location>
        <begin position="1"/>
        <end position="22"/>
    </location>
</feature>
<organism evidence="6 7">
    <name type="scientific">Teichococcus aerophilus</name>
    <dbReference type="NCBI Taxonomy" id="1224513"/>
    <lineage>
        <taxon>Bacteria</taxon>
        <taxon>Pseudomonadati</taxon>
        <taxon>Pseudomonadota</taxon>
        <taxon>Alphaproteobacteria</taxon>
        <taxon>Acetobacterales</taxon>
        <taxon>Roseomonadaceae</taxon>
        <taxon>Roseomonas</taxon>
    </lineage>
</organism>
<evidence type="ECO:0000256" key="2">
    <source>
        <dbReference type="ARBA" id="ARBA00005695"/>
    </source>
</evidence>
<name>A0ABR7RRT4_9PROT</name>
<evidence type="ECO:0000313" key="6">
    <source>
        <dbReference type="EMBL" id="MBC9209297.1"/>
    </source>
</evidence>
<dbReference type="PIRSF" id="PIRSF002741">
    <property type="entry name" value="MppA"/>
    <property type="match status" value="1"/>
</dbReference>
<evidence type="ECO:0000256" key="4">
    <source>
        <dbReference type="SAM" id="SignalP"/>
    </source>
</evidence>
<feature type="chain" id="PRO_5046500891" evidence="4">
    <location>
        <begin position="23"/>
        <end position="532"/>
    </location>
</feature>
<accession>A0ABR7RRT4</accession>
<sequence length="532" mass="58798">MKRRHFIAGAAALPAVSGFSFARPALAQGAAAHTLRFIPQADVTVLDPLGTTAYPTRNHGHMCWDTLYGVDENFIPQPQLAEGHTVEDDGKRWIFTLRDGPTFHDGEKIRAVDAVASIKRWMPRDTHGQTLAPRVEEIRALDDRRFEIRLKRPFGLMLDALGKASSYPCFIYPERFANVDPTKPFTEVVGSGPYQMVANERVSGSQIVYRRYDKYVPTPVGKVSMIAGPKLAHFERMEWKVIPDPATSAAAMQAGEVDWWEVVPSDLRPLLVRARDVVLDLIDSSGTLANLRLNHLQPPFDDPAVRRALLKAIQQSDFMAAVSGDDRKLWRDNIGFFPSGSPLVNDAALEALSSPRDINAAKSAIAAAGKGNMPVVALHATDVSNQNALMSVGVDVLQKVGFKVEDATSDWGTLLQRRQNKNPPNQGGWNALIALFSGMEFSTPAGHLLLRANGANAWFGWPDSPKLEELRDAYFDAPDLETQKRIARDIQTQAFQDVPYIPLGQYFVDSAYKKGLTDIRKGIPLPLNVRRG</sequence>
<evidence type="ECO:0000256" key="3">
    <source>
        <dbReference type="ARBA" id="ARBA00022729"/>
    </source>
</evidence>
<dbReference type="Gene3D" id="3.10.105.10">
    <property type="entry name" value="Dipeptide-binding Protein, Domain 3"/>
    <property type="match status" value="1"/>
</dbReference>
<feature type="domain" description="Solute-binding protein family 5" evidence="5">
    <location>
        <begin position="76"/>
        <end position="423"/>
    </location>
</feature>
<protein>
    <submittedName>
        <fullName evidence="6">ABC transporter substrate-binding protein</fullName>
    </submittedName>
</protein>
<keyword evidence="7" id="KW-1185">Reference proteome</keyword>
<dbReference type="Proteomes" id="UP000626026">
    <property type="component" value="Unassembled WGS sequence"/>
</dbReference>
<dbReference type="InterPro" id="IPR039424">
    <property type="entry name" value="SBP_5"/>
</dbReference>
<dbReference type="RefSeq" id="WP_187786437.1">
    <property type="nucleotide sequence ID" value="NZ_JACTVA010000051.1"/>
</dbReference>
<comment type="similarity">
    <text evidence="2">Belongs to the bacterial solute-binding protein 5 family.</text>
</comment>
<proteinExistence type="inferred from homology"/>
<dbReference type="EMBL" id="JACTVA010000051">
    <property type="protein sequence ID" value="MBC9209297.1"/>
    <property type="molecule type" value="Genomic_DNA"/>
</dbReference>
<keyword evidence="3 4" id="KW-0732">Signal</keyword>
<reference evidence="6 7" key="1">
    <citation type="journal article" date="2013" name="Int. J. Syst. Evol. Microbiol.">
        <title>Roseomonas aerophila sp. nov., isolated from air.</title>
        <authorList>
            <person name="Kim S.J."/>
            <person name="Weon H.Y."/>
            <person name="Ahn J.H."/>
            <person name="Hong S.B."/>
            <person name="Seok S.J."/>
            <person name="Whang K.S."/>
            <person name="Kwon S.W."/>
        </authorList>
    </citation>
    <scope>NUCLEOTIDE SEQUENCE [LARGE SCALE GENOMIC DNA]</scope>
    <source>
        <strain evidence="6 7">NBRC 108923</strain>
    </source>
</reference>
<dbReference type="Gene3D" id="3.40.190.10">
    <property type="entry name" value="Periplasmic binding protein-like II"/>
    <property type="match status" value="1"/>
</dbReference>
<comment type="subcellular location">
    <subcellularLocation>
        <location evidence="1">Periplasm</location>
    </subcellularLocation>
</comment>
<dbReference type="PANTHER" id="PTHR30290:SF38">
    <property type="entry name" value="D,D-DIPEPTIDE-BINDING PERIPLASMIC PROTEIN DDPA-RELATED"/>
    <property type="match status" value="1"/>
</dbReference>
<dbReference type="Pfam" id="PF00496">
    <property type="entry name" value="SBP_bac_5"/>
    <property type="match status" value="1"/>
</dbReference>
<gene>
    <name evidence="6" type="ORF">IBL26_20800</name>
</gene>
<evidence type="ECO:0000256" key="1">
    <source>
        <dbReference type="ARBA" id="ARBA00004418"/>
    </source>
</evidence>
<dbReference type="InterPro" id="IPR030678">
    <property type="entry name" value="Peptide/Ni-bd"/>
</dbReference>
<dbReference type="InterPro" id="IPR000914">
    <property type="entry name" value="SBP_5_dom"/>
</dbReference>
<evidence type="ECO:0000313" key="7">
    <source>
        <dbReference type="Proteomes" id="UP000626026"/>
    </source>
</evidence>
<dbReference type="PANTHER" id="PTHR30290">
    <property type="entry name" value="PERIPLASMIC BINDING COMPONENT OF ABC TRANSPORTER"/>
    <property type="match status" value="1"/>
</dbReference>
<comment type="caution">
    <text evidence="6">The sequence shown here is derived from an EMBL/GenBank/DDBJ whole genome shotgun (WGS) entry which is preliminary data.</text>
</comment>
<dbReference type="CDD" id="cd08502">
    <property type="entry name" value="PBP2_NikA_DppA_OppA_like_16"/>
    <property type="match status" value="1"/>
</dbReference>
<evidence type="ECO:0000259" key="5">
    <source>
        <dbReference type="Pfam" id="PF00496"/>
    </source>
</evidence>
<dbReference type="SUPFAM" id="SSF53850">
    <property type="entry name" value="Periplasmic binding protein-like II"/>
    <property type="match status" value="1"/>
</dbReference>